<name>A0A8W7PU24_ANOCL</name>
<evidence type="ECO:0000313" key="1">
    <source>
        <dbReference type="EnsemblMetazoa" id="ACOM036835-PA.1"/>
    </source>
</evidence>
<dbReference type="Proteomes" id="UP000075882">
    <property type="component" value="Unassembled WGS sequence"/>
</dbReference>
<dbReference type="AlphaFoldDB" id="A0A8W7PU24"/>
<sequence length="133" mass="14486">MFWFFRSCPFCEFMLCEPGVEPPDEDEIKSFLSCAPPPLDEEEDVCMPGTTTEPVWPGPGPPPWLPSVVMSSPAADAVLDDTGRWVPVSELGSRQAPVHRVAFFDYPVNGGVLVSTSHPNKALSIIVTIIINA</sequence>
<dbReference type="EnsemblMetazoa" id="ACOM036835-RA">
    <property type="protein sequence ID" value="ACOM036835-PA.1"/>
    <property type="gene ID" value="ACOM036835"/>
</dbReference>
<accession>A0A8W7PU24</accession>
<protein>
    <submittedName>
        <fullName evidence="1">Uncharacterized protein</fullName>
    </submittedName>
</protein>
<proteinExistence type="predicted"/>
<organism evidence="1">
    <name type="scientific">Anopheles coluzzii</name>
    <name type="common">African malaria mosquito</name>
    <dbReference type="NCBI Taxonomy" id="1518534"/>
    <lineage>
        <taxon>Eukaryota</taxon>
        <taxon>Metazoa</taxon>
        <taxon>Ecdysozoa</taxon>
        <taxon>Arthropoda</taxon>
        <taxon>Hexapoda</taxon>
        <taxon>Insecta</taxon>
        <taxon>Pterygota</taxon>
        <taxon>Neoptera</taxon>
        <taxon>Endopterygota</taxon>
        <taxon>Diptera</taxon>
        <taxon>Nematocera</taxon>
        <taxon>Culicoidea</taxon>
        <taxon>Culicidae</taxon>
        <taxon>Anophelinae</taxon>
        <taxon>Anopheles</taxon>
    </lineage>
</organism>
<reference evidence="1" key="1">
    <citation type="submission" date="2022-08" db="UniProtKB">
        <authorList>
            <consortium name="EnsemblMetazoa"/>
        </authorList>
    </citation>
    <scope>IDENTIFICATION</scope>
</reference>